<dbReference type="Pfam" id="PF13558">
    <property type="entry name" value="SbcC_Walker_B"/>
    <property type="match status" value="1"/>
</dbReference>
<dbReference type="Proteomes" id="UP000030008">
    <property type="component" value="Unassembled WGS sequence"/>
</dbReference>
<protein>
    <submittedName>
        <fullName evidence="1">Uncharacterized protein</fullName>
    </submittedName>
</protein>
<gene>
    <name evidence="1" type="ORF">CIAN88_03825</name>
</gene>
<comment type="caution">
    <text evidence="1">The sequence shown here is derived from an EMBL/GenBank/DDBJ whole genome shotgun (WGS) entry which is preliminary data.</text>
</comment>
<reference evidence="1 2" key="1">
    <citation type="submission" date="2014-08" db="EMBL/GenBank/DDBJ databases">
        <title>Clostridium innocuum, an unnegligible vancomycin-resistant pathogen causing extra-intestinal infections.</title>
        <authorList>
            <person name="Feng Y."/>
            <person name="Chiu C.-H."/>
        </authorList>
    </citation>
    <scope>NUCLEOTIDE SEQUENCE [LARGE SCALE GENOMIC DNA]</scope>
    <source>
        <strain evidence="1 2">AN88</strain>
    </source>
</reference>
<evidence type="ECO:0000313" key="2">
    <source>
        <dbReference type="Proteomes" id="UP000030008"/>
    </source>
</evidence>
<organism evidence="1 2">
    <name type="scientific">Clostridium innocuum</name>
    <dbReference type="NCBI Taxonomy" id="1522"/>
    <lineage>
        <taxon>Bacteria</taxon>
        <taxon>Bacillati</taxon>
        <taxon>Bacillota</taxon>
        <taxon>Clostridia</taxon>
        <taxon>Eubacteriales</taxon>
        <taxon>Clostridiaceae</taxon>
        <taxon>Clostridium</taxon>
    </lineage>
</organism>
<accession>A0A099I919</accession>
<proteinExistence type="predicted"/>
<sequence>MAMYVPLFSAVAAKFESAREDAPLLIALDEAFAGVDEKNIYNMFDLISKFKFDYIMNSQVLWGDYASVKGLAIYELFRPENARFVTVIPYEWDGHIKRMKGDLS</sequence>
<name>A0A099I919_CLOIN</name>
<dbReference type="EMBL" id="JQIF01000016">
    <property type="protein sequence ID" value="KGJ54474.1"/>
    <property type="molecule type" value="Genomic_DNA"/>
</dbReference>
<evidence type="ECO:0000313" key="1">
    <source>
        <dbReference type="EMBL" id="KGJ54474.1"/>
    </source>
</evidence>
<dbReference type="AlphaFoldDB" id="A0A099I919"/>